<feature type="domain" description="Major facilitator superfamily (MFS) profile" evidence="7">
    <location>
        <begin position="4"/>
        <end position="392"/>
    </location>
</feature>
<accession>A0ABV5RY82</accession>
<feature type="transmembrane region" description="Helical" evidence="6">
    <location>
        <begin position="280"/>
        <end position="296"/>
    </location>
</feature>
<keyword evidence="2" id="KW-1003">Cell membrane</keyword>
<evidence type="ECO:0000256" key="1">
    <source>
        <dbReference type="ARBA" id="ARBA00004651"/>
    </source>
</evidence>
<dbReference type="Pfam" id="PF07690">
    <property type="entry name" value="MFS_1"/>
    <property type="match status" value="1"/>
</dbReference>
<dbReference type="PANTHER" id="PTHR23513">
    <property type="entry name" value="INTEGRAL MEMBRANE EFFLUX PROTEIN-RELATED"/>
    <property type="match status" value="1"/>
</dbReference>
<dbReference type="InterPro" id="IPR011701">
    <property type="entry name" value="MFS"/>
</dbReference>
<organism evidence="8 9">
    <name type="scientific">Nonomuraea helvata</name>
    <dbReference type="NCBI Taxonomy" id="37484"/>
    <lineage>
        <taxon>Bacteria</taxon>
        <taxon>Bacillati</taxon>
        <taxon>Actinomycetota</taxon>
        <taxon>Actinomycetes</taxon>
        <taxon>Streptosporangiales</taxon>
        <taxon>Streptosporangiaceae</taxon>
        <taxon>Nonomuraea</taxon>
    </lineage>
</organism>
<feature type="transmembrane region" description="Helical" evidence="6">
    <location>
        <begin position="251"/>
        <end position="268"/>
    </location>
</feature>
<evidence type="ECO:0000259" key="7">
    <source>
        <dbReference type="PROSITE" id="PS50850"/>
    </source>
</evidence>
<dbReference type="CDD" id="cd06173">
    <property type="entry name" value="MFS_MefA_like"/>
    <property type="match status" value="1"/>
</dbReference>
<feature type="transmembrane region" description="Helical" evidence="6">
    <location>
        <begin position="70"/>
        <end position="91"/>
    </location>
</feature>
<evidence type="ECO:0000313" key="9">
    <source>
        <dbReference type="Proteomes" id="UP001589532"/>
    </source>
</evidence>
<reference evidence="8 9" key="1">
    <citation type="submission" date="2024-09" db="EMBL/GenBank/DDBJ databases">
        <authorList>
            <person name="Sun Q."/>
            <person name="Mori K."/>
        </authorList>
    </citation>
    <scope>NUCLEOTIDE SEQUENCE [LARGE SCALE GENOMIC DNA]</scope>
    <source>
        <strain evidence="8 9">JCM 3143</strain>
    </source>
</reference>
<sequence>MGRHYWLLLGAFLASSLGTWIYRLALPLLVYDLTGSALGTGLVYVMEYLPYLVLGMFGGVLADRLDRRRVLVIGDLVSGAITAVLAVMVSAGVSQLWPLYVVAFLLACVDPLYQPAFRSIVPSLVPVDRLPQANARIHMGEHAVNMIGPAVGGALVVSFGYEVAVYADAGTFLASALLIWLIRRTAAVATARGRSVLADMREGLRFLLSGDKVVLTTALTALACNFGVWLLLASLVYYLSSYHGFTPGEIGVVYAFQGAGAVLGAVLGSRLIRRYPPGRVICWAVVAGGVAMLLMIPARGPVLIGLAWLGQFAAAGTSIVATATVRQLLVPDELLGRVLGTARMIAFLSIPLASLATGVFESFVRDAYVLMAFAGASWLAIAAAVARSPLRRVRLAALQDANAARSEPPGESPPPDPR</sequence>
<evidence type="ECO:0000256" key="6">
    <source>
        <dbReference type="SAM" id="Phobius"/>
    </source>
</evidence>
<keyword evidence="4 6" id="KW-1133">Transmembrane helix</keyword>
<keyword evidence="9" id="KW-1185">Reference proteome</keyword>
<feature type="transmembrane region" description="Helical" evidence="6">
    <location>
        <begin position="42"/>
        <end position="63"/>
    </location>
</feature>
<dbReference type="InterPro" id="IPR036259">
    <property type="entry name" value="MFS_trans_sf"/>
</dbReference>
<comment type="subcellular location">
    <subcellularLocation>
        <location evidence="1">Cell membrane</location>
        <topology evidence="1">Multi-pass membrane protein</topology>
    </subcellularLocation>
</comment>
<feature type="transmembrane region" description="Helical" evidence="6">
    <location>
        <begin position="213"/>
        <end position="239"/>
    </location>
</feature>
<dbReference type="PROSITE" id="PS50850">
    <property type="entry name" value="MFS"/>
    <property type="match status" value="1"/>
</dbReference>
<dbReference type="InterPro" id="IPR020846">
    <property type="entry name" value="MFS_dom"/>
</dbReference>
<gene>
    <name evidence="8" type="ORF">ACFFSA_10495</name>
</gene>
<feature type="transmembrane region" description="Helical" evidence="6">
    <location>
        <begin position="367"/>
        <end position="386"/>
    </location>
</feature>
<name>A0ABV5RY82_9ACTN</name>
<feature type="transmembrane region" description="Helical" evidence="6">
    <location>
        <begin position="334"/>
        <end position="355"/>
    </location>
</feature>
<keyword evidence="5 6" id="KW-0472">Membrane</keyword>
<dbReference type="PANTHER" id="PTHR23513:SF6">
    <property type="entry name" value="MAJOR FACILITATOR SUPERFAMILY ASSOCIATED DOMAIN-CONTAINING PROTEIN"/>
    <property type="match status" value="1"/>
</dbReference>
<evidence type="ECO:0000256" key="3">
    <source>
        <dbReference type="ARBA" id="ARBA00022692"/>
    </source>
</evidence>
<protein>
    <submittedName>
        <fullName evidence="8">MFS transporter</fullName>
    </submittedName>
</protein>
<feature type="transmembrane region" description="Helical" evidence="6">
    <location>
        <begin position="302"/>
        <end position="322"/>
    </location>
</feature>
<proteinExistence type="predicted"/>
<keyword evidence="3 6" id="KW-0812">Transmembrane</keyword>
<evidence type="ECO:0000256" key="2">
    <source>
        <dbReference type="ARBA" id="ARBA00022475"/>
    </source>
</evidence>
<dbReference type="RefSeq" id="WP_344991434.1">
    <property type="nucleotide sequence ID" value="NZ_BAAAXV010000005.1"/>
</dbReference>
<dbReference type="Proteomes" id="UP001589532">
    <property type="component" value="Unassembled WGS sequence"/>
</dbReference>
<evidence type="ECO:0000256" key="4">
    <source>
        <dbReference type="ARBA" id="ARBA00022989"/>
    </source>
</evidence>
<dbReference type="EMBL" id="JBHMBW010000007">
    <property type="protein sequence ID" value="MFB9623508.1"/>
    <property type="molecule type" value="Genomic_DNA"/>
</dbReference>
<dbReference type="Gene3D" id="1.20.1250.20">
    <property type="entry name" value="MFS general substrate transporter like domains"/>
    <property type="match status" value="1"/>
</dbReference>
<evidence type="ECO:0000313" key="8">
    <source>
        <dbReference type="EMBL" id="MFB9623508.1"/>
    </source>
</evidence>
<dbReference type="SUPFAM" id="SSF103473">
    <property type="entry name" value="MFS general substrate transporter"/>
    <property type="match status" value="1"/>
</dbReference>
<comment type="caution">
    <text evidence="8">The sequence shown here is derived from an EMBL/GenBank/DDBJ whole genome shotgun (WGS) entry which is preliminary data.</text>
</comment>
<evidence type="ECO:0000256" key="5">
    <source>
        <dbReference type="ARBA" id="ARBA00023136"/>
    </source>
</evidence>